<dbReference type="AlphaFoldDB" id="A0AAE0S318"/>
<keyword evidence="2" id="KW-1185">Reference proteome</keyword>
<dbReference type="EMBL" id="JAEAOA010000639">
    <property type="protein sequence ID" value="KAK3584396.1"/>
    <property type="molecule type" value="Genomic_DNA"/>
</dbReference>
<feature type="non-terminal residue" evidence="1">
    <location>
        <position position="56"/>
    </location>
</feature>
<organism evidence="1 2">
    <name type="scientific">Potamilus streckersoni</name>
    <dbReference type="NCBI Taxonomy" id="2493646"/>
    <lineage>
        <taxon>Eukaryota</taxon>
        <taxon>Metazoa</taxon>
        <taxon>Spiralia</taxon>
        <taxon>Lophotrochozoa</taxon>
        <taxon>Mollusca</taxon>
        <taxon>Bivalvia</taxon>
        <taxon>Autobranchia</taxon>
        <taxon>Heteroconchia</taxon>
        <taxon>Palaeoheterodonta</taxon>
        <taxon>Unionida</taxon>
        <taxon>Unionoidea</taxon>
        <taxon>Unionidae</taxon>
        <taxon>Ambleminae</taxon>
        <taxon>Lampsilini</taxon>
        <taxon>Potamilus</taxon>
    </lineage>
</organism>
<reference evidence="1" key="2">
    <citation type="journal article" date="2021" name="Genome Biol. Evol.">
        <title>Developing a high-quality reference genome for a parasitic bivalve with doubly uniparental inheritance (Bivalvia: Unionida).</title>
        <authorList>
            <person name="Smith C.H."/>
        </authorList>
    </citation>
    <scope>NUCLEOTIDE SEQUENCE</scope>
    <source>
        <strain evidence="1">CHS0354</strain>
        <tissue evidence="1">Mantle</tissue>
    </source>
</reference>
<comment type="caution">
    <text evidence="1">The sequence shown here is derived from an EMBL/GenBank/DDBJ whole genome shotgun (WGS) entry which is preliminary data.</text>
</comment>
<sequence>MSCPKCAVGITQTTLQCGVGKSITPFICTSETILKLLSTNKQTIEKIHVCFDFSND</sequence>
<reference evidence="1" key="1">
    <citation type="journal article" date="2021" name="Genome Biol. Evol.">
        <title>A High-Quality Reference Genome for a Parasitic Bivalve with Doubly Uniparental Inheritance (Bivalvia: Unionida).</title>
        <authorList>
            <person name="Smith C.H."/>
        </authorList>
    </citation>
    <scope>NUCLEOTIDE SEQUENCE</scope>
    <source>
        <strain evidence="1">CHS0354</strain>
    </source>
</reference>
<reference evidence="1" key="3">
    <citation type="submission" date="2023-05" db="EMBL/GenBank/DDBJ databases">
        <authorList>
            <person name="Smith C.H."/>
        </authorList>
    </citation>
    <scope>NUCLEOTIDE SEQUENCE</scope>
    <source>
        <strain evidence="1">CHS0354</strain>
        <tissue evidence="1">Mantle</tissue>
    </source>
</reference>
<proteinExistence type="predicted"/>
<gene>
    <name evidence="1" type="ORF">CHS0354_010173</name>
</gene>
<evidence type="ECO:0000313" key="1">
    <source>
        <dbReference type="EMBL" id="KAK3584396.1"/>
    </source>
</evidence>
<protein>
    <submittedName>
        <fullName evidence="1">Uncharacterized protein</fullName>
    </submittedName>
</protein>
<evidence type="ECO:0000313" key="2">
    <source>
        <dbReference type="Proteomes" id="UP001195483"/>
    </source>
</evidence>
<accession>A0AAE0S318</accession>
<name>A0AAE0S318_9BIVA</name>
<dbReference type="Proteomes" id="UP001195483">
    <property type="component" value="Unassembled WGS sequence"/>
</dbReference>